<evidence type="ECO:0000259" key="2">
    <source>
        <dbReference type="Pfam" id="PF00117"/>
    </source>
</evidence>
<dbReference type="InterPro" id="IPR050472">
    <property type="entry name" value="Anth_synth/Amidotransfase"/>
</dbReference>
<dbReference type="PANTHER" id="PTHR43418">
    <property type="entry name" value="MULTIFUNCTIONAL TRYPTOPHAN BIOSYNTHESIS PROTEIN-RELATED"/>
    <property type="match status" value="1"/>
</dbReference>
<dbReference type="CDD" id="cd01743">
    <property type="entry name" value="GATase1_Anthranilate_Synthase"/>
    <property type="match status" value="1"/>
</dbReference>
<dbReference type="NCBIfam" id="TIGR00566">
    <property type="entry name" value="trpG_papA"/>
    <property type="match status" value="1"/>
</dbReference>
<dbReference type="Gene3D" id="3.40.50.880">
    <property type="match status" value="1"/>
</dbReference>
<dbReference type="PRINTS" id="PR00096">
    <property type="entry name" value="GATASE"/>
</dbReference>
<dbReference type="PRINTS" id="PR00099">
    <property type="entry name" value="CPSGATASE"/>
</dbReference>
<name>A0A934RYU3_9BACT</name>
<evidence type="ECO:0000313" key="4">
    <source>
        <dbReference type="Proteomes" id="UP000617628"/>
    </source>
</evidence>
<dbReference type="PROSITE" id="PS51273">
    <property type="entry name" value="GATASE_TYPE_1"/>
    <property type="match status" value="1"/>
</dbReference>
<evidence type="ECO:0000313" key="3">
    <source>
        <dbReference type="EMBL" id="MBK1879242.1"/>
    </source>
</evidence>
<dbReference type="PANTHER" id="PTHR43418:SF4">
    <property type="entry name" value="MULTIFUNCTIONAL TRYPTOPHAN BIOSYNTHESIS PROTEIN"/>
    <property type="match status" value="1"/>
</dbReference>
<dbReference type="InterPro" id="IPR017926">
    <property type="entry name" value="GATASE"/>
</dbReference>
<dbReference type="RefSeq" id="WP_200357455.1">
    <property type="nucleotide sequence ID" value="NZ_JAENIL010000043.1"/>
</dbReference>
<dbReference type="GO" id="GO:0005829">
    <property type="term" value="C:cytosol"/>
    <property type="evidence" value="ECO:0007669"/>
    <property type="project" value="TreeGrafter"/>
</dbReference>
<dbReference type="AlphaFoldDB" id="A0A934RYU3"/>
<sequence>MILLIDNYDSFTYNLSQYLRMMGEDVLVRRNDDLSVEDVQQLKPRLIVISPGPGDPGDTGVCREILDAVHSSIPVLGICLGMQTIANYFGGKIVQAVEPVHGKVRLVNHNDSGLFAGLANPLQVTRYHSLIVEEESLPECLEITARSQKGEIMGLRHKLYPISGVQFHPEAYLTEQGLDLLRNALEVECV</sequence>
<dbReference type="GO" id="GO:0000162">
    <property type="term" value="P:L-tryptophan biosynthetic process"/>
    <property type="evidence" value="ECO:0007669"/>
    <property type="project" value="TreeGrafter"/>
</dbReference>
<dbReference type="FunFam" id="3.40.50.880:FF:000003">
    <property type="entry name" value="Anthranilate synthase component II"/>
    <property type="match status" value="1"/>
</dbReference>
<dbReference type="InterPro" id="IPR029062">
    <property type="entry name" value="Class_I_gatase-like"/>
</dbReference>
<dbReference type="Proteomes" id="UP000617628">
    <property type="component" value="Unassembled WGS sequence"/>
</dbReference>
<keyword evidence="4" id="KW-1185">Reference proteome</keyword>
<reference evidence="3" key="1">
    <citation type="submission" date="2021-01" db="EMBL/GenBank/DDBJ databases">
        <title>Modified the classification status of verrucomicrobia.</title>
        <authorList>
            <person name="Feng X."/>
        </authorList>
    </citation>
    <scope>NUCLEOTIDE SEQUENCE</scope>
    <source>
        <strain evidence="3">KCTC 13126</strain>
    </source>
</reference>
<organism evidence="3 4">
    <name type="scientific">Pelagicoccus mobilis</name>
    <dbReference type="NCBI Taxonomy" id="415221"/>
    <lineage>
        <taxon>Bacteria</taxon>
        <taxon>Pseudomonadati</taxon>
        <taxon>Verrucomicrobiota</taxon>
        <taxon>Opitutia</taxon>
        <taxon>Puniceicoccales</taxon>
        <taxon>Pelagicoccaceae</taxon>
        <taxon>Pelagicoccus</taxon>
    </lineage>
</organism>
<comment type="caution">
    <text evidence="3">The sequence shown here is derived from an EMBL/GenBank/DDBJ whole genome shotgun (WGS) entry which is preliminary data.</text>
</comment>
<accession>A0A934RYU3</accession>
<protein>
    <submittedName>
        <fullName evidence="3">Aminodeoxychorismate/anthranilate synthase component II</fullName>
    </submittedName>
</protein>
<keyword evidence="1" id="KW-0315">Glutamine amidotransferase</keyword>
<dbReference type="SUPFAM" id="SSF52317">
    <property type="entry name" value="Class I glutamine amidotransferase-like"/>
    <property type="match status" value="1"/>
</dbReference>
<feature type="domain" description="Glutamine amidotransferase" evidence="2">
    <location>
        <begin position="3"/>
        <end position="185"/>
    </location>
</feature>
<dbReference type="GO" id="GO:0004049">
    <property type="term" value="F:anthranilate synthase activity"/>
    <property type="evidence" value="ECO:0007669"/>
    <property type="project" value="TreeGrafter"/>
</dbReference>
<gene>
    <name evidence="3" type="ORF">JIN87_20315</name>
</gene>
<dbReference type="PRINTS" id="PR00097">
    <property type="entry name" value="ANTSNTHASEII"/>
</dbReference>
<evidence type="ECO:0000256" key="1">
    <source>
        <dbReference type="ARBA" id="ARBA00022962"/>
    </source>
</evidence>
<proteinExistence type="predicted"/>
<dbReference type="InterPro" id="IPR006221">
    <property type="entry name" value="TrpG/PapA_dom"/>
</dbReference>
<dbReference type="Pfam" id="PF00117">
    <property type="entry name" value="GATase"/>
    <property type="match status" value="1"/>
</dbReference>
<dbReference type="EMBL" id="JAENIL010000043">
    <property type="protein sequence ID" value="MBK1879242.1"/>
    <property type="molecule type" value="Genomic_DNA"/>
</dbReference>